<dbReference type="OrthoDB" id="2667333at2"/>
<reference evidence="2 3" key="1">
    <citation type="submission" date="2018-07" db="EMBL/GenBank/DDBJ databases">
        <title>Genomic Encyclopedia of Type Strains, Phase III (KMG-III): the genomes of soil and plant-associated and newly described type strains.</title>
        <authorList>
            <person name="Whitman W."/>
        </authorList>
    </citation>
    <scope>NUCLEOTIDE SEQUENCE [LARGE SCALE GENOMIC DNA]</scope>
    <source>
        <strain evidence="2 3">CECT 7287</strain>
    </source>
</reference>
<feature type="region of interest" description="Disordered" evidence="1">
    <location>
        <begin position="176"/>
        <end position="409"/>
    </location>
</feature>
<feature type="compositionally biased region" description="Basic and acidic residues" evidence="1">
    <location>
        <begin position="517"/>
        <end position="535"/>
    </location>
</feature>
<dbReference type="EMBL" id="QRDZ01000011">
    <property type="protein sequence ID" value="RED76649.1"/>
    <property type="molecule type" value="Genomic_DNA"/>
</dbReference>
<comment type="caution">
    <text evidence="2">The sequence shown here is derived from an EMBL/GenBank/DDBJ whole genome shotgun (WGS) entry which is preliminary data.</text>
</comment>
<feature type="compositionally biased region" description="Basic and acidic residues" evidence="1">
    <location>
        <begin position="543"/>
        <end position="584"/>
    </location>
</feature>
<feature type="compositionally biased region" description="Basic and acidic residues" evidence="1">
    <location>
        <begin position="255"/>
        <end position="288"/>
    </location>
</feature>
<feature type="region of interest" description="Disordered" evidence="1">
    <location>
        <begin position="1219"/>
        <end position="1250"/>
    </location>
</feature>
<evidence type="ECO:0000313" key="3">
    <source>
        <dbReference type="Proteomes" id="UP000256977"/>
    </source>
</evidence>
<feature type="compositionally biased region" description="Basic and acidic residues" evidence="1">
    <location>
        <begin position="878"/>
        <end position="896"/>
    </location>
</feature>
<feature type="region of interest" description="Disordered" evidence="1">
    <location>
        <begin position="988"/>
        <end position="1008"/>
    </location>
</feature>
<feature type="compositionally biased region" description="Basic and acidic residues" evidence="1">
    <location>
        <begin position="786"/>
        <end position="797"/>
    </location>
</feature>
<feature type="compositionally biased region" description="Polar residues" evidence="1">
    <location>
        <begin position="776"/>
        <end position="785"/>
    </location>
</feature>
<dbReference type="RefSeq" id="WP_116061453.1">
    <property type="nucleotide sequence ID" value="NZ_QRDZ01000011.1"/>
</dbReference>
<accession>A0A3D9JSA9</accession>
<feature type="compositionally biased region" description="Low complexity" evidence="1">
    <location>
        <begin position="15"/>
        <end position="35"/>
    </location>
</feature>
<feature type="compositionally biased region" description="Basic and acidic residues" evidence="1">
    <location>
        <begin position="176"/>
        <end position="188"/>
    </location>
</feature>
<protein>
    <submittedName>
        <fullName evidence="2">Uncharacterized protein</fullName>
    </submittedName>
</protein>
<name>A0A3D9JSA9_9BACL</name>
<feature type="region of interest" description="Disordered" evidence="1">
    <location>
        <begin position="776"/>
        <end position="923"/>
    </location>
</feature>
<feature type="compositionally biased region" description="Basic and acidic residues" evidence="1">
    <location>
        <begin position="296"/>
        <end position="305"/>
    </location>
</feature>
<gene>
    <name evidence="2" type="ORF">DFP98_11133</name>
</gene>
<dbReference type="Proteomes" id="UP000256977">
    <property type="component" value="Unassembled WGS sequence"/>
</dbReference>
<feature type="region of interest" description="Disordered" evidence="1">
    <location>
        <begin position="424"/>
        <end position="691"/>
    </location>
</feature>
<evidence type="ECO:0000256" key="1">
    <source>
        <dbReference type="SAM" id="MobiDB-lite"/>
    </source>
</evidence>
<feature type="compositionally biased region" description="Basic and acidic residues" evidence="1">
    <location>
        <begin position="227"/>
        <end position="241"/>
    </location>
</feature>
<feature type="region of interest" description="Disordered" evidence="1">
    <location>
        <begin position="1189"/>
        <end position="1208"/>
    </location>
</feature>
<feature type="compositionally biased region" description="Polar residues" evidence="1">
    <location>
        <begin position="803"/>
        <end position="834"/>
    </location>
</feature>
<feature type="compositionally biased region" description="Polar residues" evidence="1">
    <location>
        <begin position="1173"/>
        <end position="1182"/>
    </location>
</feature>
<proteinExistence type="predicted"/>
<feature type="region of interest" description="Disordered" evidence="1">
    <location>
        <begin position="1045"/>
        <end position="1099"/>
    </location>
</feature>
<keyword evidence="3" id="KW-1185">Reference proteome</keyword>
<evidence type="ECO:0000313" key="2">
    <source>
        <dbReference type="EMBL" id="RED76649.1"/>
    </source>
</evidence>
<feature type="region of interest" description="Disordered" evidence="1">
    <location>
        <begin position="70"/>
        <end position="141"/>
    </location>
</feature>
<feature type="compositionally biased region" description="Polar residues" evidence="1">
    <location>
        <begin position="438"/>
        <end position="450"/>
    </location>
</feature>
<organism evidence="2 3">
    <name type="scientific">Cohnella phaseoli</name>
    <dbReference type="NCBI Taxonomy" id="456490"/>
    <lineage>
        <taxon>Bacteria</taxon>
        <taxon>Bacillati</taxon>
        <taxon>Bacillota</taxon>
        <taxon>Bacilli</taxon>
        <taxon>Bacillales</taxon>
        <taxon>Paenibacillaceae</taxon>
        <taxon>Cohnella</taxon>
    </lineage>
</organism>
<feature type="compositionally biased region" description="Basic and acidic residues" evidence="1">
    <location>
        <begin position="652"/>
        <end position="663"/>
    </location>
</feature>
<feature type="region of interest" description="Disordered" evidence="1">
    <location>
        <begin position="1308"/>
        <end position="1338"/>
    </location>
</feature>
<feature type="compositionally biased region" description="Low complexity" evidence="1">
    <location>
        <begin position="1193"/>
        <end position="1206"/>
    </location>
</feature>
<feature type="compositionally biased region" description="Polar residues" evidence="1">
    <location>
        <begin position="1045"/>
        <end position="1064"/>
    </location>
</feature>
<feature type="region of interest" description="Disordered" evidence="1">
    <location>
        <begin position="1158"/>
        <end position="1182"/>
    </location>
</feature>
<feature type="compositionally biased region" description="Basic and acidic residues" evidence="1">
    <location>
        <begin position="119"/>
        <end position="141"/>
    </location>
</feature>
<sequence length="1407" mass="148104">MRIGASRRAGATPVGAGRHAGAESAGAGRRAGAMPAGAAIAGAGRRNAGKASAGAVPAYARFAGEIAGKYGPIRPGVRSGQSLVFRVSSQEKKGTGKGRERAPFRPPERSSAAGPVTPAREKPEIRYRDIVRDRPGPAGKDRVIEREKVIERERLVEREKIVERVVERNTVVVREAERVVVEQRRIREAALTADAQGRLDEPSDSAGAGSTVSGVPKAKTSGSSDTAKARTGEKRQAEGKGNKQYSAEGGGNKQHSTEGKGNKRNLVEGKENKKHPAEAEANKKHLAEAEGNANSKVEDLARAGELDIEDEEAKRDEGASPEASQAAAPKSEASRADKSSLFKGTTFAETLTRRTSWPLSAKANAVFRRKPDGTSTGAKIPLSVKPPKVRSSRKKVVDQAPGENGAMRAKRSQAVYAQLLFVNPKLRVDGSRSAPDGTRQSAHAQTNGEQANRAARLDGNMSRTSEVNGPAPEQPHSGAGALRNAEELRSRGTPSANARGSAEAHDNVQSESSASLDMERKKDRSDNPVLHRESLSDTPSSMKVEKRGDDSGDIDRRDGATAEASRDSGGKRRRSDKDDRELSRRGQASHTDDFSPGFGLTVRGKPLSVDDSASAEGTRGDASFHNRPVYRLSYALKPGVSRAEGVSGASGEKTEASESRREQANGLPSAQSAGPVAPQAATGGRWSLRRPDDASSMHLVYRNLIERGRQISVKRSIGLGTKTAEGQANTPGTAAALGLTNERMQPTETRLGLTAGSLKLSHRLIGRSISFNETVATSRETNGSTADRKASGADRQEPIASRLGTSERNSGDSGQASTTHRNSQSTRETGQSGVTDREPEGVSQSSTVHAKAREPEAVSRSGLKGAADGEPTSTIHAKVREKGNASRTDSSGREGVELAPTVQANVQEPGDVSPTVAKTSVESGETQIVRAKLRATGNTSPIGTRSARETGQKRIIHAKLRATGNVSQTGARSAGESGQTQTVRAKLRATGNVSPTSARSAGETGQKRTIHAKLRATGNVSPTDARNAGESGQTQTVRAKLRATGNVSPTGARSARESGQTQTVRAKLRASGAVSPTGAKGVGGGEQGPTVEASKREAGASIRSRVLSDVPSAEAGRTRMGAQGRLVWLARRARLQDGGGLQRFGPIGSAGAIISRNRLDSPENRGNHAVPRSQAQLTNEENTPMLIKRTHSSESSSDEYASSGESAVRREGISAVVAHSFSGDASSQEKGGLTGGDQRSRRPLTQAIGRRSLVRVTPVAGRTARPILPGATAALSMRQSLRDTQLPPQASSDQSERVDTPRLSLAHASLSVNRAGRDTAVPGNAAEAPAHTHESNTPLELRRNALAAAEGAKPTANAASEAPAVISEEALQKAISGLPQFHPDELADQVYKSLVRRMKLEQRLHGF</sequence>
<feature type="region of interest" description="Disordered" evidence="1">
    <location>
        <begin position="1"/>
        <end position="35"/>
    </location>
</feature>
<feature type="compositionally biased region" description="Polar residues" evidence="1">
    <location>
        <begin position="347"/>
        <end position="358"/>
    </location>
</feature>
<feature type="compositionally biased region" description="Basic and acidic residues" evidence="1">
    <location>
        <begin position="89"/>
        <end position="108"/>
    </location>
</feature>